<gene>
    <name evidence="1" type="ORF">T4D_13663</name>
</gene>
<sequence length="141" mass="16346">MSNVDKWLVQVERPLQLSVSDELVKKRARLLALWFCCVTSVCCSADFFSLPNFCCSHHHHHHHYYHSQNQAILMSGKWKACFKEENMQLASGDCQLFVHKHLFMLIKVDACLNTKLRFRVGRCSGSIVKTRPPNRLWVESG</sequence>
<dbReference type="EMBL" id="JYDT01000045">
    <property type="protein sequence ID" value="KRY88190.1"/>
    <property type="molecule type" value="Genomic_DNA"/>
</dbReference>
<keyword evidence="2" id="KW-1185">Reference proteome</keyword>
<protein>
    <submittedName>
        <fullName evidence="1">Uncharacterized protein</fullName>
    </submittedName>
</protein>
<organism evidence="1 2">
    <name type="scientific">Trichinella pseudospiralis</name>
    <name type="common">Parasitic roundworm</name>
    <dbReference type="NCBI Taxonomy" id="6337"/>
    <lineage>
        <taxon>Eukaryota</taxon>
        <taxon>Metazoa</taxon>
        <taxon>Ecdysozoa</taxon>
        <taxon>Nematoda</taxon>
        <taxon>Enoplea</taxon>
        <taxon>Dorylaimia</taxon>
        <taxon>Trichinellida</taxon>
        <taxon>Trichinellidae</taxon>
        <taxon>Trichinella</taxon>
    </lineage>
</organism>
<accession>A0A0V1FQD1</accession>
<reference evidence="1 2" key="1">
    <citation type="submission" date="2015-01" db="EMBL/GenBank/DDBJ databases">
        <title>Evolution of Trichinella species and genotypes.</title>
        <authorList>
            <person name="Korhonen P.K."/>
            <person name="Edoardo P."/>
            <person name="Giuseppe L.R."/>
            <person name="Gasser R.B."/>
        </authorList>
    </citation>
    <scope>NUCLEOTIDE SEQUENCE [LARGE SCALE GENOMIC DNA]</scope>
    <source>
        <strain evidence="1">ISS470</strain>
    </source>
</reference>
<comment type="caution">
    <text evidence="1">The sequence shown here is derived from an EMBL/GenBank/DDBJ whole genome shotgun (WGS) entry which is preliminary data.</text>
</comment>
<dbReference type="Proteomes" id="UP000054995">
    <property type="component" value="Unassembled WGS sequence"/>
</dbReference>
<evidence type="ECO:0000313" key="1">
    <source>
        <dbReference type="EMBL" id="KRY88190.1"/>
    </source>
</evidence>
<evidence type="ECO:0000313" key="2">
    <source>
        <dbReference type="Proteomes" id="UP000054995"/>
    </source>
</evidence>
<name>A0A0V1FQD1_TRIPS</name>
<dbReference type="OrthoDB" id="10356873at2759"/>
<proteinExistence type="predicted"/>
<dbReference type="AlphaFoldDB" id="A0A0V1FQD1"/>